<protein>
    <submittedName>
        <fullName evidence="1">Uncharacterized protein</fullName>
    </submittedName>
</protein>
<dbReference type="EMBL" id="MN739533">
    <property type="protein sequence ID" value="QHT11243.1"/>
    <property type="molecule type" value="Genomic_DNA"/>
</dbReference>
<accession>A0A6C0D453</accession>
<organism evidence="1">
    <name type="scientific">viral metagenome</name>
    <dbReference type="NCBI Taxonomy" id="1070528"/>
    <lineage>
        <taxon>unclassified sequences</taxon>
        <taxon>metagenomes</taxon>
        <taxon>organismal metagenomes</taxon>
    </lineage>
</organism>
<proteinExistence type="predicted"/>
<dbReference type="AlphaFoldDB" id="A0A6C0D453"/>
<reference evidence="1" key="1">
    <citation type="journal article" date="2020" name="Nature">
        <title>Giant virus diversity and host interactions through global metagenomics.</title>
        <authorList>
            <person name="Schulz F."/>
            <person name="Roux S."/>
            <person name="Paez-Espino D."/>
            <person name="Jungbluth S."/>
            <person name="Walsh D.A."/>
            <person name="Denef V.J."/>
            <person name="McMahon K.D."/>
            <person name="Konstantinidis K.T."/>
            <person name="Eloe-Fadrosh E.A."/>
            <person name="Kyrpides N.C."/>
            <person name="Woyke T."/>
        </authorList>
    </citation>
    <scope>NUCLEOTIDE SEQUENCE</scope>
    <source>
        <strain evidence="1">GVMAG-M-3300023174-111</strain>
    </source>
</reference>
<sequence>MKGTKDKYIYPPKYNNISIYSNHKYENTKIKKI</sequence>
<evidence type="ECO:0000313" key="1">
    <source>
        <dbReference type="EMBL" id="QHT11243.1"/>
    </source>
</evidence>
<name>A0A6C0D453_9ZZZZ</name>